<dbReference type="WBParaSite" id="HPLM_0001767301-mRNA-1">
    <property type="protein sequence ID" value="HPLM_0001767301-mRNA-1"/>
    <property type="gene ID" value="HPLM_0001767301"/>
</dbReference>
<keyword evidence="1" id="KW-0175">Coiled coil</keyword>
<accession>A0A0N4X0A4</accession>
<feature type="coiled-coil region" evidence="1">
    <location>
        <begin position="97"/>
        <end position="131"/>
    </location>
</feature>
<gene>
    <name evidence="2" type="ORF">HPLM_LOCUS17665</name>
</gene>
<reference evidence="2 3" key="2">
    <citation type="submission" date="2018-11" db="EMBL/GenBank/DDBJ databases">
        <authorList>
            <consortium name="Pathogen Informatics"/>
        </authorList>
    </citation>
    <scope>NUCLEOTIDE SEQUENCE [LARGE SCALE GENOMIC DNA]</scope>
    <source>
        <strain evidence="2 3">MHpl1</strain>
    </source>
</reference>
<evidence type="ECO:0000313" key="3">
    <source>
        <dbReference type="Proteomes" id="UP000268014"/>
    </source>
</evidence>
<dbReference type="EMBL" id="UZAF01020090">
    <property type="protein sequence ID" value="VDO66274.1"/>
    <property type="molecule type" value="Genomic_DNA"/>
</dbReference>
<evidence type="ECO:0000256" key="1">
    <source>
        <dbReference type="SAM" id="Coils"/>
    </source>
</evidence>
<evidence type="ECO:0000313" key="2">
    <source>
        <dbReference type="EMBL" id="VDO66274.1"/>
    </source>
</evidence>
<name>A0A0N4X0A4_HAEPC</name>
<reference evidence="4" key="1">
    <citation type="submission" date="2017-02" db="UniProtKB">
        <authorList>
            <consortium name="WormBaseParasite"/>
        </authorList>
    </citation>
    <scope>IDENTIFICATION</scope>
</reference>
<organism evidence="4">
    <name type="scientific">Haemonchus placei</name>
    <name type="common">Barber's pole worm</name>
    <dbReference type="NCBI Taxonomy" id="6290"/>
    <lineage>
        <taxon>Eukaryota</taxon>
        <taxon>Metazoa</taxon>
        <taxon>Ecdysozoa</taxon>
        <taxon>Nematoda</taxon>
        <taxon>Chromadorea</taxon>
        <taxon>Rhabditida</taxon>
        <taxon>Rhabditina</taxon>
        <taxon>Rhabditomorpha</taxon>
        <taxon>Strongyloidea</taxon>
        <taxon>Trichostrongylidae</taxon>
        <taxon>Haemonchus</taxon>
    </lineage>
</organism>
<dbReference type="OrthoDB" id="5876511at2759"/>
<dbReference type="AlphaFoldDB" id="A0A0N4X0A4"/>
<evidence type="ECO:0000313" key="4">
    <source>
        <dbReference type="WBParaSite" id="HPLM_0001767301-mRNA-1"/>
    </source>
</evidence>
<dbReference type="Proteomes" id="UP000268014">
    <property type="component" value="Unassembled WGS sequence"/>
</dbReference>
<keyword evidence="3" id="KW-1185">Reference proteome</keyword>
<sequence>MEPDYEPRNFDMGSMVREDERGMKCVSCGRVGEQYSDFCTVYRTITLRNQIVVGEHRCACCLRVRYEPHACKKEKTKCYLCDETGQHSVLCSWPEKAEENKRRYDDAIRRRKALKKRKDEIERILKQLQDRTL</sequence>
<protein>
    <submittedName>
        <fullName evidence="4">CCHC-type domain-containing protein</fullName>
    </submittedName>
</protein>
<proteinExistence type="predicted"/>